<organism evidence="3">
    <name type="scientific">Cyprideis torosa</name>
    <dbReference type="NCBI Taxonomy" id="163714"/>
    <lineage>
        <taxon>Eukaryota</taxon>
        <taxon>Metazoa</taxon>
        <taxon>Ecdysozoa</taxon>
        <taxon>Arthropoda</taxon>
        <taxon>Crustacea</taxon>
        <taxon>Oligostraca</taxon>
        <taxon>Ostracoda</taxon>
        <taxon>Podocopa</taxon>
        <taxon>Podocopida</taxon>
        <taxon>Cytherocopina</taxon>
        <taxon>Cytheroidea</taxon>
        <taxon>Cytherideidae</taxon>
        <taxon>Cyprideis</taxon>
    </lineage>
</organism>
<dbReference type="Gene3D" id="3.30.300.90">
    <property type="entry name" value="BolA-like"/>
    <property type="match status" value="1"/>
</dbReference>
<protein>
    <submittedName>
        <fullName evidence="3">Uncharacterized protein</fullName>
    </submittedName>
</protein>
<proteinExistence type="inferred from homology"/>
<dbReference type="AlphaFoldDB" id="A0A7R8WXF0"/>
<sequence>MTPEEVKAHIEAGLTDCTAIISGEGCNLGATVISPDFEGMSMIKEHKAVYKLVNDYIASGELHALTIKAYTPEEWEKIK</sequence>
<dbReference type="EMBL" id="OB737606">
    <property type="protein sequence ID" value="CAD7239702.1"/>
    <property type="molecule type" value="Genomic_DNA"/>
</dbReference>
<dbReference type="PANTHER" id="PTHR46229:SF2">
    <property type="entry name" value="BOLA-LIKE PROTEIN 1"/>
    <property type="match status" value="1"/>
</dbReference>
<gene>
    <name evidence="3" type="ORF">CTOB1V02_LOCUS17517</name>
</gene>
<dbReference type="Pfam" id="PF01722">
    <property type="entry name" value="BolA"/>
    <property type="match status" value="1"/>
</dbReference>
<dbReference type="InterPro" id="IPR050961">
    <property type="entry name" value="BolA/IbaG_stress_morph_reg"/>
</dbReference>
<name>A0A7R8WXF0_9CRUS</name>
<dbReference type="SUPFAM" id="SSF82657">
    <property type="entry name" value="BolA-like"/>
    <property type="match status" value="1"/>
</dbReference>
<accession>A0A7R8WXF0</accession>
<evidence type="ECO:0000313" key="3">
    <source>
        <dbReference type="EMBL" id="CAD7239702.1"/>
    </source>
</evidence>
<evidence type="ECO:0000256" key="1">
    <source>
        <dbReference type="ARBA" id="ARBA00005578"/>
    </source>
</evidence>
<dbReference type="OrthoDB" id="4983at2759"/>
<dbReference type="PANTHER" id="PTHR46229">
    <property type="entry name" value="BOLA TRANSCRIPTION REGULATOR"/>
    <property type="match status" value="1"/>
</dbReference>
<reference evidence="3" key="1">
    <citation type="submission" date="2020-11" db="EMBL/GenBank/DDBJ databases">
        <authorList>
            <person name="Tran Van P."/>
        </authorList>
    </citation>
    <scope>NUCLEOTIDE SEQUENCE</scope>
</reference>
<comment type="similarity">
    <text evidence="1 2">Belongs to the BolA/IbaG family.</text>
</comment>
<dbReference type="InterPro" id="IPR036065">
    <property type="entry name" value="BolA-like_sf"/>
</dbReference>
<evidence type="ECO:0000256" key="2">
    <source>
        <dbReference type="RuleBase" id="RU003860"/>
    </source>
</evidence>
<dbReference type="InterPro" id="IPR002634">
    <property type="entry name" value="BolA"/>
</dbReference>
<dbReference type="PIRSF" id="PIRSF003113">
    <property type="entry name" value="BolA"/>
    <property type="match status" value="1"/>
</dbReference>